<protein>
    <submittedName>
        <fullName evidence="3">DgyrCDS10132</fullName>
    </submittedName>
</protein>
<dbReference type="PANTHER" id="PTHR10300">
    <property type="entry name" value="CALCIPRESSIN"/>
    <property type="match status" value="1"/>
</dbReference>
<organism evidence="3 4">
    <name type="scientific">Dimorphilus gyrociliatus</name>
    <dbReference type="NCBI Taxonomy" id="2664684"/>
    <lineage>
        <taxon>Eukaryota</taxon>
        <taxon>Metazoa</taxon>
        <taxon>Spiralia</taxon>
        <taxon>Lophotrochozoa</taxon>
        <taxon>Annelida</taxon>
        <taxon>Polychaeta</taxon>
        <taxon>Polychaeta incertae sedis</taxon>
        <taxon>Dinophilidae</taxon>
        <taxon>Dimorphilus</taxon>
    </lineage>
</organism>
<dbReference type="Pfam" id="PF04847">
    <property type="entry name" value="Calcipressin"/>
    <property type="match status" value="1"/>
</dbReference>
<reference evidence="3 4" key="1">
    <citation type="submission" date="2020-08" db="EMBL/GenBank/DDBJ databases">
        <authorList>
            <person name="Hejnol A."/>
        </authorList>
    </citation>
    <scope>NUCLEOTIDE SEQUENCE [LARGE SCALE GENOMIC DNA]</scope>
</reference>
<dbReference type="OrthoDB" id="17212at2759"/>
<gene>
    <name evidence="3" type="ORF">DGYR_LOCUS9564</name>
</gene>
<evidence type="ECO:0000256" key="2">
    <source>
        <dbReference type="SAM" id="MobiDB-lite"/>
    </source>
</evidence>
<dbReference type="GO" id="GO:0008597">
    <property type="term" value="F:calcium-dependent protein serine/threonine phosphatase regulator activity"/>
    <property type="evidence" value="ECO:0007669"/>
    <property type="project" value="TreeGrafter"/>
</dbReference>
<dbReference type="Proteomes" id="UP000549394">
    <property type="component" value="Unassembled WGS sequence"/>
</dbReference>
<dbReference type="GO" id="GO:0019722">
    <property type="term" value="P:calcium-mediated signaling"/>
    <property type="evidence" value="ECO:0007669"/>
    <property type="project" value="InterPro"/>
</dbReference>
<feature type="region of interest" description="Disordered" evidence="2">
    <location>
        <begin position="221"/>
        <end position="243"/>
    </location>
</feature>
<dbReference type="Gene3D" id="3.30.70.330">
    <property type="match status" value="1"/>
</dbReference>
<accession>A0A7I8VZ73</accession>
<proteinExistence type="inferred from homology"/>
<dbReference type="SUPFAM" id="SSF54928">
    <property type="entry name" value="RNA-binding domain, RBD"/>
    <property type="match status" value="1"/>
</dbReference>
<dbReference type="GO" id="GO:0005634">
    <property type="term" value="C:nucleus"/>
    <property type="evidence" value="ECO:0007669"/>
    <property type="project" value="TreeGrafter"/>
</dbReference>
<dbReference type="InterPro" id="IPR012677">
    <property type="entry name" value="Nucleotide-bd_a/b_plait_sf"/>
</dbReference>
<evidence type="ECO:0000256" key="1">
    <source>
        <dbReference type="ARBA" id="ARBA00008209"/>
    </source>
</evidence>
<name>A0A7I8VZ73_9ANNE</name>
<dbReference type="PANTHER" id="PTHR10300:SF14">
    <property type="entry name" value="PROTEIN SARAH"/>
    <property type="match status" value="1"/>
</dbReference>
<dbReference type="EMBL" id="CAJFCJ010000014">
    <property type="protein sequence ID" value="CAD5121637.1"/>
    <property type="molecule type" value="Genomic_DNA"/>
</dbReference>
<dbReference type="GO" id="GO:0005737">
    <property type="term" value="C:cytoplasm"/>
    <property type="evidence" value="ECO:0007669"/>
    <property type="project" value="TreeGrafter"/>
</dbReference>
<evidence type="ECO:0000313" key="4">
    <source>
        <dbReference type="Proteomes" id="UP000549394"/>
    </source>
</evidence>
<dbReference type="InterPro" id="IPR006931">
    <property type="entry name" value="Calcipressin"/>
</dbReference>
<dbReference type="AlphaFoldDB" id="A0A7I8VZ73"/>
<evidence type="ECO:0000313" key="3">
    <source>
        <dbReference type="EMBL" id="CAD5121637.1"/>
    </source>
</evidence>
<comment type="similarity">
    <text evidence="1">Belongs to the RCAN family.</text>
</comment>
<keyword evidence="4" id="KW-1185">Reference proteome</keyword>
<sequence length="243" mass="27287">MANPVTSSISDRTVETDQDLADRINRIALQDSSKRIRKTINNKSQLLSKEEGMGLTYLNTEPNLKVLIVANVHKAVFTNAKIKAHFEELFKLYSKETRFDYLPSLSRVRVEYDSEKNAEVAKNAYNKQNVLGNVVQVFYAKVAVTIDRGGGNFLQVPERERNFLISPPASPPVDWEPIPETHPNIDYDLLAAVANLAPGTEHELIPATGNHPGIIVHISENPDGFTNSDRPKIIQTRRPQFNE</sequence>
<dbReference type="GO" id="GO:0003676">
    <property type="term" value="F:nucleic acid binding"/>
    <property type="evidence" value="ECO:0007669"/>
    <property type="project" value="InterPro"/>
</dbReference>
<dbReference type="InterPro" id="IPR035979">
    <property type="entry name" value="RBD_domain_sf"/>
</dbReference>
<comment type="caution">
    <text evidence="3">The sequence shown here is derived from an EMBL/GenBank/DDBJ whole genome shotgun (WGS) entry which is preliminary data.</text>
</comment>